<keyword evidence="14" id="KW-1000">Mitochondrion outer membrane</keyword>
<evidence type="ECO:0000256" key="12">
    <source>
        <dbReference type="ARBA" id="ARBA00022692"/>
    </source>
</evidence>
<evidence type="ECO:0000256" key="23">
    <source>
        <dbReference type="ARBA" id="ARBA00030811"/>
    </source>
</evidence>
<evidence type="ECO:0000256" key="22">
    <source>
        <dbReference type="ARBA" id="ARBA00023329"/>
    </source>
</evidence>
<dbReference type="PANTHER" id="PTHR11256">
    <property type="entry name" value="BCL-2 RELATED"/>
    <property type="match status" value="1"/>
</dbReference>
<evidence type="ECO:0000256" key="11">
    <source>
        <dbReference type="ARBA" id="ARBA00022490"/>
    </source>
</evidence>
<evidence type="ECO:0000256" key="9">
    <source>
        <dbReference type="ARBA" id="ARBA00013629"/>
    </source>
</evidence>
<keyword evidence="16" id="KW-1133">Transmembrane helix</keyword>
<dbReference type="GO" id="GO:0042981">
    <property type="term" value="P:regulation of apoptotic process"/>
    <property type="evidence" value="ECO:0007669"/>
    <property type="project" value="InterPro"/>
</dbReference>
<feature type="short sequence motif" description="BH4" evidence="24">
    <location>
        <begin position="12"/>
        <end position="31"/>
    </location>
</feature>
<dbReference type="GO" id="GO:0031965">
    <property type="term" value="C:nuclear membrane"/>
    <property type="evidence" value="ECO:0007669"/>
    <property type="project" value="UniProtKB-SubCell"/>
</dbReference>
<evidence type="ECO:0000256" key="18">
    <source>
        <dbReference type="ARBA" id="ARBA00023128"/>
    </source>
</evidence>
<dbReference type="PROSITE" id="PS50062">
    <property type="entry name" value="BCL2_FAMILY"/>
    <property type="match status" value="1"/>
</dbReference>
<dbReference type="InterPro" id="IPR002475">
    <property type="entry name" value="Bcl2-like"/>
</dbReference>
<dbReference type="GO" id="GO:0001836">
    <property type="term" value="P:release of cytochrome c from mitochondria"/>
    <property type="evidence" value="ECO:0007669"/>
    <property type="project" value="TreeGrafter"/>
</dbReference>
<dbReference type="InterPro" id="IPR003093">
    <property type="entry name" value="Bcl2_BH4"/>
</dbReference>
<dbReference type="PRINTS" id="PR01862">
    <property type="entry name" value="BCL2FAMILY"/>
</dbReference>
<keyword evidence="11" id="KW-0963">Cytoplasm</keyword>
<dbReference type="PROSITE" id="PS50063">
    <property type="entry name" value="BH4_2"/>
    <property type="match status" value="1"/>
</dbReference>
<dbReference type="SMART" id="SM00337">
    <property type="entry name" value="BCL"/>
    <property type="match status" value="1"/>
</dbReference>
<evidence type="ECO:0000256" key="10">
    <source>
        <dbReference type="ARBA" id="ARBA00018573"/>
    </source>
</evidence>
<dbReference type="AlphaFoldDB" id="A0AA35KKX4"/>
<dbReference type="PROSITE" id="PS01080">
    <property type="entry name" value="BH1"/>
    <property type="match status" value="1"/>
</dbReference>
<evidence type="ECO:0000256" key="16">
    <source>
        <dbReference type="ARBA" id="ARBA00022989"/>
    </source>
</evidence>
<dbReference type="GO" id="GO:0051400">
    <property type="term" value="F:BH domain binding"/>
    <property type="evidence" value="ECO:0007669"/>
    <property type="project" value="TreeGrafter"/>
</dbReference>
<evidence type="ECO:0000256" key="2">
    <source>
        <dbReference type="ARBA" id="ARBA00004305"/>
    </source>
</evidence>
<evidence type="ECO:0000256" key="4">
    <source>
        <dbReference type="ARBA" id="ARBA00004432"/>
    </source>
</evidence>
<keyword evidence="12" id="KW-0812">Transmembrane</keyword>
<dbReference type="Pfam" id="PF00452">
    <property type="entry name" value="Bcl-2"/>
    <property type="match status" value="1"/>
</dbReference>
<dbReference type="PRINTS" id="PR01864">
    <property type="entry name" value="APOPREGBCLX"/>
</dbReference>
<evidence type="ECO:0000256" key="21">
    <source>
        <dbReference type="ARBA" id="ARBA00023242"/>
    </source>
</evidence>
<keyword evidence="21" id="KW-0539">Nucleus</keyword>
<keyword evidence="15" id="KW-0256">Endoplasmic reticulum</keyword>
<keyword evidence="28" id="KW-1185">Reference proteome</keyword>
<dbReference type="SMART" id="SM00265">
    <property type="entry name" value="BH4"/>
    <property type="match status" value="1"/>
</dbReference>
<accession>A0AA35KKX4</accession>
<keyword evidence="19" id="KW-0472">Membrane</keyword>
<protein>
    <recommendedName>
        <fullName evidence="10">Apoptosis regulator Bcl-2</fullName>
    </recommendedName>
    <alternativeName>
        <fullName evidence="23">Apoptosis regulator Bcl-X</fullName>
    </alternativeName>
    <alternativeName>
        <fullName evidence="9">Bcl-2-like protein 1</fullName>
    </alternativeName>
</protein>
<evidence type="ECO:0000256" key="17">
    <source>
        <dbReference type="ARBA" id="ARBA00023018"/>
    </source>
</evidence>
<organism evidence="27 28">
    <name type="scientific">Podarcis lilfordi</name>
    <name type="common">Lilford's wall lizard</name>
    <dbReference type="NCBI Taxonomy" id="74358"/>
    <lineage>
        <taxon>Eukaryota</taxon>
        <taxon>Metazoa</taxon>
        <taxon>Chordata</taxon>
        <taxon>Craniata</taxon>
        <taxon>Vertebrata</taxon>
        <taxon>Euteleostomi</taxon>
        <taxon>Lepidosauria</taxon>
        <taxon>Squamata</taxon>
        <taxon>Bifurcata</taxon>
        <taxon>Unidentata</taxon>
        <taxon>Episquamata</taxon>
        <taxon>Laterata</taxon>
        <taxon>Lacertibaenia</taxon>
        <taxon>Lacertidae</taxon>
        <taxon>Podarcis</taxon>
    </lineage>
</organism>
<evidence type="ECO:0000256" key="19">
    <source>
        <dbReference type="ARBA" id="ARBA00023136"/>
    </source>
</evidence>
<dbReference type="GO" id="GO:0008630">
    <property type="term" value="P:intrinsic apoptotic signaling pathway in response to DNA damage"/>
    <property type="evidence" value="ECO:0007669"/>
    <property type="project" value="TreeGrafter"/>
</dbReference>
<dbReference type="FunFam" id="1.10.437.10:FF:000006">
    <property type="entry name" value="Apoptosis regulator Bcl-2"/>
    <property type="match status" value="1"/>
</dbReference>
<evidence type="ECO:0000313" key="27">
    <source>
        <dbReference type="EMBL" id="CAI5780110.1"/>
    </source>
</evidence>
<dbReference type="GO" id="GO:0097192">
    <property type="term" value="P:extrinsic apoptotic signaling pathway in absence of ligand"/>
    <property type="evidence" value="ECO:0007669"/>
    <property type="project" value="TreeGrafter"/>
</dbReference>
<reference evidence="27" key="1">
    <citation type="submission" date="2022-12" db="EMBL/GenBank/DDBJ databases">
        <authorList>
            <person name="Alioto T."/>
            <person name="Alioto T."/>
            <person name="Gomez Garrido J."/>
        </authorList>
    </citation>
    <scope>NUCLEOTIDE SEQUENCE</scope>
</reference>
<proteinExistence type="inferred from homology"/>
<evidence type="ECO:0000259" key="26">
    <source>
        <dbReference type="PROSITE" id="PS50063"/>
    </source>
</evidence>
<dbReference type="InterPro" id="IPR036834">
    <property type="entry name" value="Bcl-2-like_sf"/>
</dbReference>
<feature type="domain" description="Apoptosis regulator Bcl-2 family BH4" evidence="26">
    <location>
        <begin position="12"/>
        <end position="31"/>
    </location>
</feature>
<dbReference type="InterPro" id="IPR026298">
    <property type="entry name" value="Bcl-2_fam"/>
</dbReference>
<dbReference type="EMBL" id="OX395132">
    <property type="protein sequence ID" value="CAI5780110.1"/>
    <property type="molecule type" value="Genomic_DNA"/>
</dbReference>
<evidence type="ECO:0000256" key="14">
    <source>
        <dbReference type="ARBA" id="ARBA00022787"/>
    </source>
</evidence>
<dbReference type="CDD" id="cd06845">
    <property type="entry name" value="Bcl-2_like"/>
    <property type="match status" value="1"/>
</dbReference>
<evidence type="ECO:0000256" key="24">
    <source>
        <dbReference type="PROSITE-ProRule" id="PRU00025"/>
    </source>
</evidence>
<dbReference type="Pfam" id="PF02180">
    <property type="entry name" value="BH4"/>
    <property type="match status" value="1"/>
</dbReference>
<evidence type="ECO:0000256" key="5">
    <source>
        <dbReference type="ARBA" id="ARBA00004514"/>
    </source>
</evidence>
<comment type="subcellular location">
    <subcellularLocation>
        <location evidence="1">Cytoplasm</location>
        <location evidence="1">Cytoskeleton</location>
        <location evidence="1">Microtubule organizing center</location>
        <location evidence="1">Centrosome</location>
    </subcellularLocation>
    <subcellularLocation>
        <location evidence="5">Cytoplasm</location>
        <location evidence="5">Cytosol</location>
    </subcellularLocation>
    <subcellularLocation>
        <location evidence="4">Cytoplasmic vesicle</location>
        <location evidence="4">Secretory vesicle</location>
        <location evidence="4">Synaptic vesicle membrane</location>
    </subcellularLocation>
    <subcellularLocation>
        <location evidence="3">Endoplasmic reticulum membrane</location>
        <topology evidence="3">Single-pass membrane protein</topology>
    </subcellularLocation>
    <subcellularLocation>
        <location evidence="2">Mitochondrion matrix</location>
    </subcellularLocation>
    <subcellularLocation>
        <location evidence="7">Mitochondrion outer membrane</location>
        <topology evidence="7">Single-pass membrane protein</topology>
    </subcellularLocation>
    <subcellularLocation>
        <location evidence="6">Nucleus membrane</location>
        <topology evidence="6">Single-pass membrane protein</topology>
        <orientation evidence="6">Cytoplasmic side</orientation>
    </subcellularLocation>
</comment>
<evidence type="ECO:0000256" key="8">
    <source>
        <dbReference type="ARBA" id="ARBA00009458"/>
    </source>
</evidence>
<dbReference type="PROSITE" id="PS01259">
    <property type="entry name" value="BH3"/>
    <property type="match status" value="1"/>
</dbReference>
<keyword evidence="20" id="KW-0206">Cytoskeleton</keyword>
<gene>
    <name evidence="27" type="ORF">PODLI_1B027359</name>
</gene>
<keyword evidence="22" id="KW-0968">Cytoplasmic vesicle</keyword>
<dbReference type="GO" id="GO:0005759">
    <property type="term" value="C:mitochondrial matrix"/>
    <property type="evidence" value="ECO:0007669"/>
    <property type="project" value="UniProtKB-SubCell"/>
</dbReference>
<dbReference type="InterPro" id="IPR020717">
    <property type="entry name" value="Bcl2_BH1_motif_CS"/>
</dbReference>
<name>A0AA35KKX4_9SAUR</name>
<evidence type="ECO:0000256" key="7">
    <source>
        <dbReference type="ARBA" id="ARBA00004572"/>
    </source>
</evidence>
<dbReference type="Proteomes" id="UP001178461">
    <property type="component" value="Chromosome 7"/>
</dbReference>
<dbReference type="GO" id="GO:0030672">
    <property type="term" value="C:synaptic vesicle membrane"/>
    <property type="evidence" value="ECO:0007669"/>
    <property type="project" value="UniProtKB-SubCell"/>
</dbReference>
<dbReference type="PANTHER" id="PTHR11256:SF11">
    <property type="entry name" value="APOPTOSIS REGULATOR BCL-2"/>
    <property type="match status" value="1"/>
</dbReference>
<feature type="region of interest" description="Disordered" evidence="25">
    <location>
        <begin position="34"/>
        <end position="53"/>
    </location>
</feature>
<dbReference type="GO" id="GO:0005829">
    <property type="term" value="C:cytosol"/>
    <property type="evidence" value="ECO:0007669"/>
    <property type="project" value="UniProtKB-SubCell"/>
</dbReference>
<dbReference type="GO" id="GO:0005789">
    <property type="term" value="C:endoplasmic reticulum membrane"/>
    <property type="evidence" value="ECO:0007669"/>
    <property type="project" value="UniProtKB-SubCell"/>
</dbReference>
<dbReference type="InterPro" id="IPR020728">
    <property type="entry name" value="Bcl2_BH3_motif_CS"/>
</dbReference>
<comment type="similarity">
    <text evidence="8">Belongs to the Bcl-2 family.</text>
</comment>
<evidence type="ECO:0000256" key="6">
    <source>
        <dbReference type="ARBA" id="ARBA00004528"/>
    </source>
</evidence>
<evidence type="ECO:0000256" key="15">
    <source>
        <dbReference type="ARBA" id="ARBA00022824"/>
    </source>
</evidence>
<dbReference type="Gene3D" id="1.10.437.10">
    <property type="entry name" value="Blc2-like"/>
    <property type="match status" value="1"/>
</dbReference>
<dbReference type="InterPro" id="IPR013279">
    <property type="entry name" value="Apop_reg_BclX"/>
</dbReference>
<keyword evidence="18" id="KW-0496">Mitochondrion</keyword>
<keyword evidence="13 24" id="KW-0053">Apoptosis</keyword>
<evidence type="ECO:0000256" key="3">
    <source>
        <dbReference type="ARBA" id="ARBA00004389"/>
    </source>
</evidence>
<evidence type="ECO:0000256" key="13">
    <source>
        <dbReference type="ARBA" id="ARBA00022703"/>
    </source>
</evidence>
<dbReference type="InterPro" id="IPR046371">
    <property type="entry name" value="Bcl-2_BH1-3"/>
</dbReference>
<dbReference type="SUPFAM" id="SSF56854">
    <property type="entry name" value="Bcl-2 inhibitors of programmed cell death"/>
    <property type="match status" value="1"/>
</dbReference>
<evidence type="ECO:0000313" key="28">
    <source>
        <dbReference type="Proteomes" id="UP001178461"/>
    </source>
</evidence>
<dbReference type="GO" id="GO:0005741">
    <property type="term" value="C:mitochondrial outer membrane"/>
    <property type="evidence" value="ECO:0007669"/>
    <property type="project" value="UniProtKB-SubCell"/>
</dbReference>
<sequence length="286" mass="32362">MMAQTGIRGYDTREIVQTYIHYKLSQKGYDWVASEDREDLPSPPPPPDPAAAETFPNLARMASHPSELPVSNVAPADGPHPVPQVVHATLRQAGDEFSRRYRRDFAQMSGQLHLTPVTARARFAAVVEELFRDGVNWGRIVAFFEFGGMMCVESVSREMSPLVDNITVWMTDYLNRHLDNWIQDNGGWVCFSLCFHFQMRLFPLFQYYTLPMRLQWGSKLACLASCFPSASRIHGLQYLIVSGNLLVLVQNVITAYHRPARCSIVEDLHCIIPISSAPDFKSQLPC</sequence>
<keyword evidence="17" id="KW-0770">Synapse</keyword>
<evidence type="ECO:0000256" key="20">
    <source>
        <dbReference type="ARBA" id="ARBA00023212"/>
    </source>
</evidence>
<evidence type="ECO:0000256" key="1">
    <source>
        <dbReference type="ARBA" id="ARBA00004300"/>
    </source>
</evidence>
<evidence type="ECO:0000256" key="25">
    <source>
        <dbReference type="SAM" id="MobiDB-lite"/>
    </source>
</evidence>
<dbReference type="GO" id="GO:0005813">
    <property type="term" value="C:centrosome"/>
    <property type="evidence" value="ECO:0007669"/>
    <property type="project" value="UniProtKB-SubCell"/>
</dbReference>